<dbReference type="AlphaFoldDB" id="A0A1W6ZYE5"/>
<dbReference type="RefSeq" id="WP_086090764.1">
    <property type="nucleotide sequence ID" value="NZ_CP021112.1"/>
</dbReference>
<evidence type="ECO:0000313" key="2">
    <source>
        <dbReference type="Proteomes" id="UP000194137"/>
    </source>
</evidence>
<name>A0A1W6ZYE5_9HYPH</name>
<sequence length="501" mass="53708">MTVTFETVAKFAPAGLAFQVWVSIPDSQQTSGIPITWSDDTNGQATWQATTTNLGDDYSYLASGVITVPLSYIGATGKDVKITADAGAHGTKDYTIAFQDWGTTPRLGDVTSNNLVVFPKDLPSTNGIIYQASVAKTDKTLVKSGAEVQWFVSPRNGVATFYDAATNAKLPLVRGGYWAAVNTDANGYSSVNVTANKTLAITMQAQSPVQSMFSTSDTAYYIDPEDPTVPQKFRSPTVDDVTDGLFNVTGQITFTENLPSISATYANKNYTAFLYFDGNGQDVPWSAGDASVLQSPLTVDVPVADVNIDATNVEGNQTLFFVQATSGSIFKSGGYAFGGQGTANNRPDPTIPSSARPFYAPSPNPDVGIGGFITDDTLKNHIPAGTYPDGLMLQYGRSLGAGYAAGSGKVVFNFYMNGVDKDQQQKPRLWTVDAVEPLDPATRFYHAVLDYNKAAGYFANSQGQYGLFWAEMAFVPTNQDSNRSAWTYSQYNSYILATGVG</sequence>
<organism evidence="1 2">
    <name type="scientific">Pseudorhodoplanes sinuspersici</name>
    <dbReference type="NCBI Taxonomy" id="1235591"/>
    <lineage>
        <taxon>Bacteria</taxon>
        <taxon>Pseudomonadati</taxon>
        <taxon>Pseudomonadota</taxon>
        <taxon>Alphaproteobacteria</taxon>
        <taxon>Hyphomicrobiales</taxon>
        <taxon>Pseudorhodoplanes</taxon>
    </lineage>
</organism>
<dbReference type="Proteomes" id="UP000194137">
    <property type="component" value="Chromosome"/>
</dbReference>
<dbReference type="EMBL" id="CP021112">
    <property type="protein sequence ID" value="ARQ02333.1"/>
    <property type="molecule type" value="Genomic_DNA"/>
</dbReference>
<reference evidence="1 2" key="1">
    <citation type="submission" date="2017-05" db="EMBL/GenBank/DDBJ databases">
        <title>Full genome sequence of Pseudorhodoplanes sinuspersici.</title>
        <authorList>
            <person name="Dastgheib S.M.M."/>
            <person name="Shavandi M."/>
            <person name="Tirandaz H."/>
        </authorList>
    </citation>
    <scope>NUCLEOTIDE SEQUENCE [LARGE SCALE GENOMIC DNA]</scope>
    <source>
        <strain evidence="1 2">RIPI110</strain>
    </source>
</reference>
<gene>
    <name evidence="1" type="ORF">CAK95_26935</name>
</gene>
<evidence type="ECO:0000313" key="1">
    <source>
        <dbReference type="EMBL" id="ARQ02333.1"/>
    </source>
</evidence>
<protein>
    <submittedName>
        <fullName evidence="1">Uncharacterized protein</fullName>
    </submittedName>
</protein>
<accession>A0A1W6ZYE5</accession>
<proteinExistence type="predicted"/>
<dbReference type="KEGG" id="psin:CAK95_26935"/>
<keyword evidence="2" id="KW-1185">Reference proteome</keyword>